<keyword evidence="1" id="KW-0677">Repeat</keyword>
<dbReference type="GO" id="GO:0010411">
    <property type="term" value="P:xyloglucan metabolic process"/>
    <property type="evidence" value="ECO:0007669"/>
    <property type="project" value="TreeGrafter"/>
</dbReference>
<evidence type="ECO:0000256" key="1">
    <source>
        <dbReference type="ARBA" id="ARBA00022737"/>
    </source>
</evidence>
<feature type="domain" description="Sortilin N-terminal" evidence="2">
    <location>
        <begin position="156"/>
        <end position="281"/>
    </location>
</feature>
<dbReference type="InterPro" id="IPR036278">
    <property type="entry name" value="Sialidase_sf"/>
</dbReference>
<dbReference type="AlphaFoldDB" id="A0A381PDJ4"/>
<protein>
    <recommendedName>
        <fullName evidence="2">Sortilin N-terminal domain-containing protein</fullName>
    </recommendedName>
</protein>
<organism evidence="3">
    <name type="scientific">marine metagenome</name>
    <dbReference type="NCBI Taxonomy" id="408172"/>
    <lineage>
        <taxon>unclassified sequences</taxon>
        <taxon>metagenomes</taxon>
        <taxon>ecological metagenomes</taxon>
    </lineage>
</organism>
<accession>A0A381PDJ4</accession>
<dbReference type="SUPFAM" id="SSF50939">
    <property type="entry name" value="Sialidases"/>
    <property type="match status" value="1"/>
</dbReference>
<dbReference type="PANTHER" id="PTHR43739">
    <property type="entry name" value="XYLOGLUCANASE (EUROFUNG)"/>
    <property type="match status" value="1"/>
</dbReference>
<evidence type="ECO:0000259" key="2">
    <source>
        <dbReference type="Pfam" id="PF15902"/>
    </source>
</evidence>
<dbReference type="PANTHER" id="PTHR43739:SF5">
    <property type="entry name" value="EXO-ALPHA-SIALIDASE"/>
    <property type="match status" value="1"/>
</dbReference>
<name>A0A381PDJ4_9ZZZZ</name>
<proteinExistence type="predicted"/>
<evidence type="ECO:0000313" key="3">
    <source>
        <dbReference type="EMBL" id="SUZ65066.1"/>
    </source>
</evidence>
<dbReference type="CDD" id="cd15482">
    <property type="entry name" value="Sialidase_non-viral"/>
    <property type="match status" value="2"/>
</dbReference>
<dbReference type="Gene3D" id="2.130.10.10">
    <property type="entry name" value="YVTN repeat-like/Quinoprotein amine dehydrogenase"/>
    <property type="match status" value="4"/>
</dbReference>
<gene>
    <name evidence="3" type="ORF">METZ01_LOCUS17920</name>
</gene>
<dbReference type="Pfam" id="PF15902">
    <property type="entry name" value="Sortilin-Vps10"/>
    <property type="match status" value="1"/>
</dbReference>
<dbReference type="InterPro" id="IPR052025">
    <property type="entry name" value="Xyloglucanase_GH74"/>
</dbReference>
<sequence>MTDLLELAVLVRVRCFLVLVSLFSASGASVAALGPSAVITAPAAAAVQVVPQGETASITETQLAAFQPRLIGPAVAGGRVHDVEALPDDPSTIFVASASGGLWKTTNRGQTWRNVFSDQAVSTFGDVAIAPSDPNVLYVGTGEQNNRQSSSWGNGVYRSDDGGETWRHLGLVETRHIGKVLIHPTDPEIAYVAALGNLWRGNEERGVFRTRDGGRTWEHVLYVDEFTGAVDLVMDPQDPEALYAATYQRLRRAWGFNGGGPGSGIHRSMDGGDTWAELTNGIPSGDKGRIGLAISRSDPRILSALIQHAEGDDQGTYRSEDGGDSWQRVNALNPRPMYYSEIFIDPSNSERVYVLGTSAYKSENGGRSFAQIAETPTYDVGVHADHHALWIDPGDPNHLYLAGDAGLWETYDRGVNFRKVNNLPIGQFYAIGVDNRDPYYVYGGMQDNHSWMGPSETRRWIGILNDDWQQTGFGDGMYQQVDPTDHRYVYGNTNGGGYYRMDPETGDMLDIRPRAPEGEPRYRWDWVSPSLVSQHDPSVVYLGGNRLFISRDRGGSWTRTEDLSRRLDRGEFELMGIQGTEIEISPNDGTSSYGEIVVLAESPLDPQVLWVGTDDGNLQVSRDGSRTWSERSSNVPGVRDGTYVSRIVASRSGPGVAYAAFDAHRDGDFEPYLFRTTDFGETWTSLTAGLPSGSINSMVEHPENPNLLFVGTEHGLFVSTSTGTDWARLSHLPTTHIDDLVLHPREKDLVIGTHGQSIWILDDTRPLAEWTAEVASAPAHVFGIPRATIFNYRKDTSYRGQAEFHGTNPVDGALITYTLGPGEGAATLRITSSSGSVVQELVVPSDPGVHRVNWDLRHSNSVGPQIWIRHDDSELARPIGTEGPWVSPGTYSVTLEARGASLTQTVEVRGDPLLSLTQAMYEEREVYLLELIAIGRRIDAARPDLGCGRNTGGSDDDAALCQIQSQTRQLMEALGGRQVRPGSLHPPTPEHTRRKVAIEDRLDRILSSARDDR</sequence>
<reference evidence="3" key="1">
    <citation type="submission" date="2018-05" db="EMBL/GenBank/DDBJ databases">
        <authorList>
            <person name="Lanie J.A."/>
            <person name="Ng W.-L."/>
            <person name="Kazmierczak K.M."/>
            <person name="Andrzejewski T.M."/>
            <person name="Davidsen T.M."/>
            <person name="Wayne K.J."/>
            <person name="Tettelin H."/>
            <person name="Glass J.I."/>
            <person name="Rusch D."/>
            <person name="Podicherti R."/>
            <person name="Tsui H.-C.T."/>
            <person name="Winkler M.E."/>
        </authorList>
    </citation>
    <scope>NUCLEOTIDE SEQUENCE</scope>
</reference>
<dbReference type="SUPFAM" id="SSF110296">
    <property type="entry name" value="Oligoxyloglucan reducing end-specific cellobiohydrolase"/>
    <property type="match status" value="1"/>
</dbReference>
<dbReference type="InterPro" id="IPR031778">
    <property type="entry name" value="Sortilin_N"/>
</dbReference>
<dbReference type="InterPro" id="IPR015943">
    <property type="entry name" value="WD40/YVTN_repeat-like_dom_sf"/>
</dbReference>
<dbReference type="EMBL" id="UINC01000950">
    <property type="protein sequence ID" value="SUZ65066.1"/>
    <property type="molecule type" value="Genomic_DNA"/>
</dbReference>
<dbReference type="Gene3D" id="2.60.40.4070">
    <property type="match status" value="1"/>
</dbReference>